<dbReference type="GO" id="GO:0003677">
    <property type="term" value="F:DNA binding"/>
    <property type="evidence" value="ECO:0007669"/>
    <property type="project" value="InterPro"/>
</dbReference>
<dbReference type="RefSeq" id="WP_106533602.1">
    <property type="nucleotide sequence ID" value="NZ_PYAT01000007.1"/>
</dbReference>
<dbReference type="InterPro" id="IPR011337">
    <property type="entry name" value="DNA_rep_MutH/RE_typeII_Sau3AI"/>
</dbReference>
<dbReference type="AlphaFoldDB" id="A0A2P8GQJ5"/>
<dbReference type="GO" id="GO:0016787">
    <property type="term" value="F:hydrolase activity"/>
    <property type="evidence" value="ECO:0007669"/>
    <property type="project" value="UniProtKB-KW"/>
</dbReference>
<keyword evidence="1" id="KW-0540">Nuclease</keyword>
<name>A0A2P8GQJ5_9BACL</name>
<evidence type="ECO:0000256" key="2">
    <source>
        <dbReference type="ARBA" id="ARBA00022759"/>
    </source>
</evidence>
<evidence type="ECO:0000256" key="3">
    <source>
        <dbReference type="ARBA" id="ARBA00022801"/>
    </source>
</evidence>
<dbReference type="CDD" id="cd22355">
    <property type="entry name" value="Sau3AI_C"/>
    <property type="match status" value="1"/>
</dbReference>
<evidence type="ECO:0000256" key="1">
    <source>
        <dbReference type="ARBA" id="ARBA00022722"/>
    </source>
</evidence>
<dbReference type="InterPro" id="IPR011335">
    <property type="entry name" value="Restrct_endonuc-II-like"/>
</dbReference>
<dbReference type="SUPFAM" id="SSF52980">
    <property type="entry name" value="Restriction endonuclease-like"/>
    <property type="match status" value="1"/>
</dbReference>
<gene>
    <name evidence="5" type="ORF">B0H99_10748</name>
</gene>
<keyword evidence="2" id="KW-0255">Endonuclease</keyword>
<protein>
    <submittedName>
        <fullName evidence="5">DNA mismatch repair protein MutH</fullName>
    </submittedName>
</protein>
<sequence length="517" mass="60183">MELVEEKFLLEVKSKLNNFMGMSFEEIAFEVGINPDLISSKLSIVTLLNKMLEHVEVTKPSLVEVVKPMKFSIKTVRLEESGKPKESMSFEQVDFLKLSTEKWETSFLREKLNKTLFLFLVFQYQKQTDNSNILIFRGAKFWKMPVAALNTEVKEMWEKTKGIVNEGVKIEEVKIGKGSVIKNNLPGISDNRIVHLRPKAKDANDKVELPSGHLITKQAYWINGSYIGEILKDMPALNRKEKKKGCTYKELPIEELEFLRNKLTQKAYTVQEFLEIAKQTISGFEETHINTKNLSKIQFTIESLFILSNEVENIDSYLDNLIFEDSYFKVPDNMIFKSGYVKRKIENFENAYKLLKVEDSIYITNKNFERDGLEKDTLLSYKEAVENFVNPNTFFTLTTLSNGGFEHVLEEYGFDNIFYEAILKRPGRLKFLKIANTVVFTKSKRSIDINDFISFILEGRDVISVDSFISNVFSKCNIKMNYEHAIKLMKSSNYFYSNEMERLFRDKETFYTNIYGR</sequence>
<evidence type="ECO:0000259" key="4">
    <source>
        <dbReference type="Pfam" id="PF02976"/>
    </source>
</evidence>
<comment type="caution">
    <text evidence="5">The sequence shown here is derived from an EMBL/GenBank/DDBJ whole genome shotgun (WGS) entry which is preliminary data.</text>
</comment>
<accession>A0A2P8GQJ5</accession>
<dbReference type="Pfam" id="PF02976">
    <property type="entry name" value="MutH"/>
    <property type="match status" value="1"/>
</dbReference>
<dbReference type="OrthoDB" id="3188707at2"/>
<keyword evidence="6" id="KW-1185">Reference proteome</keyword>
<dbReference type="Proteomes" id="UP000242682">
    <property type="component" value="Unassembled WGS sequence"/>
</dbReference>
<feature type="domain" description="DNA mismatch repair MutH/Type II restriction enzyme Sau3AI" evidence="4">
    <location>
        <begin position="72"/>
        <end position="144"/>
    </location>
</feature>
<dbReference type="GO" id="GO:0004519">
    <property type="term" value="F:endonuclease activity"/>
    <property type="evidence" value="ECO:0007669"/>
    <property type="project" value="UniProtKB-KW"/>
</dbReference>
<evidence type="ECO:0000313" key="6">
    <source>
        <dbReference type="Proteomes" id="UP000242682"/>
    </source>
</evidence>
<evidence type="ECO:0000313" key="5">
    <source>
        <dbReference type="EMBL" id="PSL36227.1"/>
    </source>
</evidence>
<proteinExistence type="predicted"/>
<dbReference type="EMBL" id="PYAT01000007">
    <property type="protein sequence ID" value="PSL36227.1"/>
    <property type="molecule type" value="Genomic_DNA"/>
</dbReference>
<dbReference type="Gene3D" id="3.40.600.10">
    <property type="entry name" value="DNA mismatch repair MutH/Restriction endonuclease, type II"/>
    <property type="match status" value="1"/>
</dbReference>
<organism evidence="5 6">
    <name type="scientific">Planomicrobium soli</name>
    <dbReference type="NCBI Taxonomy" id="1176648"/>
    <lineage>
        <taxon>Bacteria</taxon>
        <taxon>Bacillati</taxon>
        <taxon>Bacillota</taxon>
        <taxon>Bacilli</taxon>
        <taxon>Bacillales</taxon>
        <taxon>Caryophanaceae</taxon>
        <taxon>Planomicrobium</taxon>
    </lineage>
</organism>
<dbReference type="InterPro" id="IPR037057">
    <property type="entry name" value="DNA_rep_MutH/T2_RE_sf"/>
</dbReference>
<reference evidence="5 6" key="1">
    <citation type="submission" date="2018-03" db="EMBL/GenBank/DDBJ databases">
        <title>Genomic Encyclopedia of Type Strains, Phase III (KMG-III): the genomes of soil and plant-associated and newly described type strains.</title>
        <authorList>
            <person name="Whitman W."/>
        </authorList>
    </citation>
    <scope>NUCLEOTIDE SEQUENCE [LARGE SCALE GENOMIC DNA]</scope>
    <source>
        <strain evidence="5 6">CGMCC 1.12259</strain>
    </source>
</reference>
<keyword evidence="3" id="KW-0378">Hydrolase</keyword>